<name>B0RYH7_XANCB</name>
<sequence length="118" mass="12911">MMVIGCFFETMGLGLRHWSPAERLVDHWQELERHVAAPAPSMVNLSDPAAPRSLLASYTSHDGQHSRWIYHPAELSAAKYTGVLSAHQTTLLERHSTVAAGRGAAAPSTAERRITGRP</sequence>
<evidence type="ECO:0000256" key="1">
    <source>
        <dbReference type="SAM" id="MobiDB-lite"/>
    </source>
</evidence>
<accession>B0RYH7</accession>
<dbReference type="HOGENOM" id="CLU_2072215_0_0_6"/>
<dbReference type="KEGG" id="xca:xcc-b100_3332"/>
<evidence type="ECO:0000313" key="2">
    <source>
        <dbReference type="EMBL" id="CAP52697.1"/>
    </source>
</evidence>
<dbReference type="AlphaFoldDB" id="B0RYH7"/>
<proteinExistence type="predicted"/>
<gene>
    <name evidence="2" type="ORF">XCCB100_3332</name>
</gene>
<evidence type="ECO:0000313" key="3">
    <source>
        <dbReference type="Proteomes" id="UP000001188"/>
    </source>
</evidence>
<dbReference type="EMBL" id="AM920689">
    <property type="protein sequence ID" value="CAP52697.1"/>
    <property type="molecule type" value="Genomic_DNA"/>
</dbReference>
<reference evidence="2 3" key="1">
    <citation type="journal article" date="2008" name="J. Biotechnol.">
        <title>The genome of Xanthomonas campestris pv. campestris B100 and its use for the reconstruction of metabolic pathways involved in xanthan biosynthesis.</title>
        <authorList>
            <person name="Vorholter F.J."/>
            <person name="Schneiker S."/>
            <person name="Goesmann A."/>
            <person name="Krause L."/>
            <person name="Bekel T."/>
            <person name="Kaiser O."/>
            <person name="Linke B."/>
            <person name="Patschkowski T."/>
            <person name="Ruckert C."/>
            <person name="Schmid J."/>
            <person name="Sidhu V.K."/>
            <person name="Sieber V."/>
            <person name="Tauch A."/>
            <person name="Watt S.A."/>
            <person name="Weisshaar B."/>
            <person name="Becker A."/>
            <person name="Niehaus K."/>
            <person name="Puhler A."/>
        </authorList>
    </citation>
    <scope>NUCLEOTIDE SEQUENCE [LARGE SCALE GENOMIC DNA]</scope>
    <source>
        <strain evidence="2 3">B100</strain>
    </source>
</reference>
<feature type="region of interest" description="Disordered" evidence="1">
    <location>
        <begin position="95"/>
        <end position="118"/>
    </location>
</feature>
<protein>
    <submittedName>
        <fullName evidence="2">Uncharacterized protein</fullName>
    </submittedName>
</protein>
<organism evidence="2 3">
    <name type="scientific">Xanthomonas campestris pv. campestris (strain B100)</name>
    <dbReference type="NCBI Taxonomy" id="509169"/>
    <lineage>
        <taxon>Bacteria</taxon>
        <taxon>Pseudomonadati</taxon>
        <taxon>Pseudomonadota</taxon>
        <taxon>Gammaproteobacteria</taxon>
        <taxon>Lysobacterales</taxon>
        <taxon>Lysobacteraceae</taxon>
        <taxon>Xanthomonas</taxon>
    </lineage>
</organism>
<dbReference type="Proteomes" id="UP000001188">
    <property type="component" value="Chromosome"/>
</dbReference>